<dbReference type="EnsemblFungi" id="PTTG_29722-t43_1">
    <property type="protein sequence ID" value="PTTG_29722-t43_1-p1"/>
    <property type="gene ID" value="PTTG_29722"/>
</dbReference>
<dbReference type="VEuPathDB" id="FungiDB:PTTG_29722"/>
<feature type="compositionally biased region" description="Low complexity" evidence="1">
    <location>
        <begin position="55"/>
        <end position="66"/>
    </location>
</feature>
<feature type="region of interest" description="Disordered" evidence="1">
    <location>
        <begin position="45"/>
        <end position="82"/>
    </location>
</feature>
<reference evidence="2" key="2">
    <citation type="submission" date="2016-05" db="EMBL/GenBank/DDBJ databases">
        <title>Comparative analysis highlights variable genome content of wheat rusts and divergence of the mating loci.</title>
        <authorList>
            <person name="Cuomo C.A."/>
            <person name="Bakkeren G."/>
            <person name="Szabo L."/>
            <person name="Khalil H."/>
            <person name="Joly D."/>
            <person name="Goldberg J."/>
            <person name="Young S."/>
            <person name="Zeng Q."/>
            <person name="Fellers J."/>
        </authorList>
    </citation>
    <scope>NUCLEOTIDE SEQUENCE [LARGE SCALE GENOMIC DNA]</scope>
    <source>
        <strain evidence="2">1-1 BBBD Race 1</strain>
    </source>
</reference>
<reference evidence="3" key="4">
    <citation type="submission" date="2025-05" db="UniProtKB">
        <authorList>
            <consortium name="EnsemblFungi"/>
        </authorList>
    </citation>
    <scope>IDENTIFICATION</scope>
    <source>
        <strain evidence="3">isolate 1-1 / race 1 (BBBD)</strain>
    </source>
</reference>
<evidence type="ECO:0000313" key="2">
    <source>
        <dbReference type="EMBL" id="OAV86809.1"/>
    </source>
</evidence>
<dbReference type="EMBL" id="ADAS02000791">
    <property type="protein sequence ID" value="OAV86809.1"/>
    <property type="molecule type" value="Genomic_DNA"/>
</dbReference>
<proteinExistence type="predicted"/>
<organism evidence="2">
    <name type="scientific">Puccinia triticina (isolate 1-1 / race 1 (BBBD))</name>
    <name type="common">Brown leaf rust fungus</name>
    <dbReference type="NCBI Taxonomy" id="630390"/>
    <lineage>
        <taxon>Eukaryota</taxon>
        <taxon>Fungi</taxon>
        <taxon>Dikarya</taxon>
        <taxon>Basidiomycota</taxon>
        <taxon>Pucciniomycotina</taxon>
        <taxon>Pucciniomycetes</taxon>
        <taxon>Pucciniales</taxon>
        <taxon>Pucciniaceae</taxon>
        <taxon>Puccinia</taxon>
    </lineage>
</organism>
<reference evidence="2" key="1">
    <citation type="submission" date="2009-11" db="EMBL/GenBank/DDBJ databases">
        <authorList>
            <consortium name="The Broad Institute Genome Sequencing Platform"/>
            <person name="Ward D."/>
            <person name="Feldgarden M."/>
            <person name="Earl A."/>
            <person name="Young S.K."/>
            <person name="Zeng Q."/>
            <person name="Koehrsen M."/>
            <person name="Alvarado L."/>
            <person name="Berlin A."/>
            <person name="Bochicchio J."/>
            <person name="Borenstein D."/>
            <person name="Chapman S.B."/>
            <person name="Chen Z."/>
            <person name="Engels R."/>
            <person name="Freedman E."/>
            <person name="Gellesch M."/>
            <person name="Goldberg J."/>
            <person name="Griggs A."/>
            <person name="Gujja S."/>
            <person name="Heilman E."/>
            <person name="Heiman D."/>
            <person name="Hepburn T."/>
            <person name="Howarth C."/>
            <person name="Jen D."/>
            <person name="Larson L."/>
            <person name="Lewis B."/>
            <person name="Mehta T."/>
            <person name="Park D."/>
            <person name="Pearson M."/>
            <person name="Roberts A."/>
            <person name="Saif S."/>
            <person name="Shea T."/>
            <person name="Shenoy N."/>
            <person name="Sisk P."/>
            <person name="Stolte C."/>
            <person name="Sykes S."/>
            <person name="Thomson T."/>
            <person name="Walk T."/>
            <person name="White J."/>
            <person name="Yandava C."/>
            <person name="Izard J."/>
            <person name="Baranova O.V."/>
            <person name="Blanton J.M."/>
            <person name="Tanner A.C."/>
            <person name="Dewhirst F.E."/>
            <person name="Haas B."/>
            <person name="Nusbaum C."/>
            <person name="Birren B."/>
        </authorList>
    </citation>
    <scope>NUCLEOTIDE SEQUENCE [LARGE SCALE GENOMIC DNA]</scope>
    <source>
        <strain evidence="2">1-1 BBBD Race 1</strain>
    </source>
</reference>
<dbReference type="STRING" id="630390.A0A180G2Y8"/>
<evidence type="ECO:0000256" key="1">
    <source>
        <dbReference type="SAM" id="MobiDB-lite"/>
    </source>
</evidence>
<gene>
    <name evidence="2" type="ORF">PTTG_29722</name>
</gene>
<dbReference type="Proteomes" id="UP000005240">
    <property type="component" value="Unassembled WGS sequence"/>
</dbReference>
<sequence length="375" mass="42916">MATKTNNLQVRNSADAISEAGPHASSDSSATHSYQLRVQKRALYNTCEEEESADSDTGASDDTVTGRQTKRSSAQLPVDSPDHPRLLPKELDILILYKVYYTIALIPYWVKSWESAATSQTKRRKSLLLESTTTLSKVAHFLTLLVIEVEDLTELDSLILKYRQYLQDGWPSAPSKPNLHLTQHFLEVIRRFGPPWSTAAWAQERVNRMLQRLPTNHHLTEIPKTLVNKWHITSNLRSIQHDTPYVLSNLSEAELEEERLALIQLDKPLYLKWQHAVAHQERAGSTPVAQSHWHLDATIATLRSVQVNRKTFTPKQQHEGNCLVKFYHCKIQRFGEIQVIFQSTQTPGKTWLAVMPFKELQRSEDPYGDYPDLNC</sequence>
<protein>
    <submittedName>
        <fullName evidence="2 3">Uncharacterized protein</fullName>
    </submittedName>
</protein>
<evidence type="ECO:0000313" key="3">
    <source>
        <dbReference type="EnsemblFungi" id="PTTG_29722-t43_1-p1"/>
    </source>
</evidence>
<keyword evidence="4" id="KW-1185">Reference proteome</keyword>
<feature type="compositionally biased region" description="Polar residues" evidence="1">
    <location>
        <begin position="1"/>
        <end position="12"/>
    </location>
</feature>
<name>A0A180G2Y8_PUCT1</name>
<evidence type="ECO:0000313" key="4">
    <source>
        <dbReference type="Proteomes" id="UP000005240"/>
    </source>
</evidence>
<accession>A0A180G2Y8</accession>
<reference evidence="3 4" key="3">
    <citation type="journal article" date="2017" name="G3 (Bethesda)">
        <title>Comparative analysis highlights variable genome content of wheat rusts and divergence of the mating loci.</title>
        <authorList>
            <person name="Cuomo C.A."/>
            <person name="Bakkeren G."/>
            <person name="Khalil H.B."/>
            <person name="Panwar V."/>
            <person name="Joly D."/>
            <person name="Linning R."/>
            <person name="Sakthikumar S."/>
            <person name="Song X."/>
            <person name="Adiconis X."/>
            <person name="Fan L."/>
            <person name="Goldberg J.M."/>
            <person name="Levin J.Z."/>
            <person name="Young S."/>
            <person name="Zeng Q."/>
            <person name="Anikster Y."/>
            <person name="Bruce M."/>
            <person name="Wang M."/>
            <person name="Yin C."/>
            <person name="McCallum B."/>
            <person name="Szabo L.J."/>
            <person name="Hulbert S."/>
            <person name="Chen X."/>
            <person name="Fellers J.P."/>
        </authorList>
    </citation>
    <scope>NUCLEOTIDE SEQUENCE</scope>
    <source>
        <strain evidence="4">Isolate 1-1 / race 1 (BBBD)</strain>
        <strain evidence="3">isolate 1-1 / race 1 (BBBD)</strain>
    </source>
</reference>
<feature type="region of interest" description="Disordered" evidence="1">
    <location>
        <begin position="1"/>
        <end position="33"/>
    </location>
</feature>
<dbReference type="AlphaFoldDB" id="A0A180G2Y8"/>